<gene>
    <name evidence="5" type="primary">AVEN_192013_1</name>
    <name evidence="5" type="ORF">CEXT_600951</name>
</gene>
<evidence type="ECO:0000256" key="4">
    <source>
        <dbReference type="SAM" id="SignalP"/>
    </source>
</evidence>
<keyword evidence="3" id="KW-1015">Disulfide bond</keyword>
<accession>A0AAV4RSD4</accession>
<feature type="signal peptide" evidence="4">
    <location>
        <begin position="1"/>
        <end position="18"/>
    </location>
</feature>
<dbReference type="EMBL" id="BPLR01008504">
    <property type="protein sequence ID" value="GIY25238.1"/>
    <property type="molecule type" value="Genomic_DNA"/>
</dbReference>
<evidence type="ECO:0000256" key="3">
    <source>
        <dbReference type="ARBA" id="ARBA00023157"/>
    </source>
</evidence>
<dbReference type="Proteomes" id="UP001054945">
    <property type="component" value="Unassembled WGS sequence"/>
</dbReference>
<organism evidence="5 6">
    <name type="scientific">Caerostris extrusa</name>
    <name type="common">Bark spider</name>
    <name type="synonym">Caerostris bankana</name>
    <dbReference type="NCBI Taxonomy" id="172846"/>
    <lineage>
        <taxon>Eukaryota</taxon>
        <taxon>Metazoa</taxon>
        <taxon>Ecdysozoa</taxon>
        <taxon>Arthropoda</taxon>
        <taxon>Chelicerata</taxon>
        <taxon>Arachnida</taxon>
        <taxon>Araneae</taxon>
        <taxon>Araneomorphae</taxon>
        <taxon>Entelegynae</taxon>
        <taxon>Araneoidea</taxon>
        <taxon>Araneidae</taxon>
        <taxon>Caerostris</taxon>
    </lineage>
</organism>
<keyword evidence="4" id="KW-0732">Signal</keyword>
<evidence type="ECO:0000256" key="2">
    <source>
        <dbReference type="ARBA" id="ARBA00022525"/>
    </source>
</evidence>
<dbReference type="GO" id="GO:0008200">
    <property type="term" value="F:ion channel inhibitor activity"/>
    <property type="evidence" value="ECO:0007669"/>
    <property type="project" value="InterPro"/>
</dbReference>
<dbReference type="InterPro" id="IPR004169">
    <property type="entry name" value="Spidertoxin"/>
</dbReference>
<evidence type="ECO:0000313" key="6">
    <source>
        <dbReference type="Proteomes" id="UP001054945"/>
    </source>
</evidence>
<sequence>MFLIFLISFTILTHTLFASSYMATSDADSAILNDYSDMARLMYYAKNMPHRRIRALSRHASEFNADKQFIDTERVTDLWERLHQPRHIPTSENRIPKSHFYVFELGFVLMLGTWLDVSNHSYGSLVIDSALVEKHLFRTLHGGMVMRSCLKRGMSCDHRPTDCCYNSSCRCNLWGTNCRCQRMGLFQKWGK</sequence>
<evidence type="ECO:0000313" key="5">
    <source>
        <dbReference type="EMBL" id="GIY25238.1"/>
    </source>
</evidence>
<evidence type="ECO:0000256" key="1">
    <source>
        <dbReference type="ARBA" id="ARBA00004613"/>
    </source>
</evidence>
<dbReference type="Gene3D" id="4.10.40.10">
    <property type="match status" value="1"/>
</dbReference>
<keyword evidence="2" id="KW-0964">Secreted</keyword>
<protein>
    <submittedName>
        <fullName evidence="5">Uncharacterized protein</fullName>
    </submittedName>
</protein>
<dbReference type="SUPFAM" id="SSF57059">
    <property type="entry name" value="omega toxin-like"/>
    <property type="match status" value="1"/>
</dbReference>
<dbReference type="CDD" id="cd12960">
    <property type="entry name" value="Spider_toxin"/>
    <property type="match status" value="1"/>
</dbReference>
<dbReference type="GO" id="GO:0005576">
    <property type="term" value="C:extracellular region"/>
    <property type="evidence" value="ECO:0007669"/>
    <property type="project" value="UniProtKB-SubCell"/>
</dbReference>
<keyword evidence="6" id="KW-1185">Reference proteome</keyword>
<feature type="chain" id="PRO_5043842560" evidence="4">
    <location>
        <begin position="19"/>
        <end position="191"/>
    </location>
</feature>
<comment type="subcellular location">
    <subcellularLocation>
        <location evidence="1">Secreted</location>
    </subcellularLocation>
</comment>
<name>A0AAV4RSD4_CAEEX</name>
<dbReference type="AlphaFoldDB" id="A0AAV4RSD4"/>
<proteinExistence type="predicted"/>
<reference evidence="5 6" key="1">
    <citation type="submission" date="2021-06" db="EMBL/GenBank/DDBJ databases">
        <title>Caerostris extrusa draft genome.</title>
        <authorList>
            <person name="Kono N."/>
            <person name="Arakawa K."/>
        </authorList>
    </citation>
    <scope>NUCLEOTIDE SEQUENCE [LARGE SCALE GENOMIC DNA]</scope>
</reference>
<comment type="caution">
    <text evidence="5">The sequence shown here is derived from an EMBL/GenBank/DDBJ whole genome shotgun (WGS) entry which is preliminary data.</text>
</comment>